<accession>A0ABN1IS12</accession>
<evidence type="ECO:0000313" key="2">
    <source>
        <dbReference type="EMBL" id="GAA0720065.1"/>
    </source>
</evidence>
<reference evidence="2 3" key="1">
    <citation type="journal article" date="2019" name="Int. J. Syst. Evol. Microbiol.">
        <title>The Global Catalogue of Microorganisms (GCM) 10K type strain sequencing project: providing services to taxonomists for standard genome sequencing and annotation.</title>
        <authorList>
            <consortium name="The Broad Institute Genomics Platform"/>
            <consortium name="The Broad Institute Genome Sequencing Center for Infectious Disease"/>
            <person name="Wu L."/>
            <person name="Ma J."/>
        </authorList>
    </citation>
    <scope>NUCLEOTIDE SEQUENCE [LARGE SCALE GENOMIC DNA]</scope>
    <source>
        <strain evidence="2 3">JCM 1405</strain>
    </source>
</reference>
<name>A0ABN1IS12_9CLOT</name>
<dbReference type="Proteomes" id="UP001500339">
    <property type="component" value="Unassembled WGS sequence"/>
</dbReference>
<protein>
    <submittedName>
        <fullName evidence="2">Flavodoxin family protein</fullName>
    </submittedName>
</protein>
<evidence type="ECO:0000259" key="1">
    <source>
        <dbReference type="Pfam" id="PF03358"/>
    </source>
</evidence>
<dbReference type="SUPFAM" id="SSF52218">
    <property type="entry name" value="Flavoproteins"/>
    <property type="match status" value="1"/>
</dbReference>
<dbReference type="PANTHER" id="PTHR43741">
    <property type="entry name" value="FMN-DEPENDENT NADH-AZOREDUCTASE 1"/>
    <property type="match status" value="1"/>
</dbReference>
<organism evidence="2 3">
    <name type="scientific">Clostridium malenominatum</name>
    <dbReference type="NCBI Taxonomy" id="1539"/>
    <lineage>
        <taxon>Bacteria</taxon>
        <taxon>Bacillati</taxon>
        <taxon>Bacillota</taxon>
        <taxon>Clostridia</taxon>
        <taxon>Eubacteriales</taxon>
        <taxon>Clostridiaceae</taxon>
        <taxon>Clostridium</taxon>
    </lineage>
</organism>
<dbReference type="EMBL" id="BAAACF010000001">
    <property type="protein sequence ID" value="GAA0720065.1"/>
    <property type="molecule type" value="Genomic_DNA"/>
</dbReference>
<proteinExistence type="predicted"/>
<sequence>MKYCILMGSPRKSGNTSKLLKPFIEELELHQVQHDLIWLYDKHIEPCTACRNCQKDWTIFGCRHSDDTQEIFDKIYDCDVIILATPIYSWYCTPPMKSLLDRLVYGMNKYYGDEKGPSLWKDKKLAVISTCGYRPENGADLFEEGIKRYCKHSQLKYIGMLAERDFGYKSVFITDDKIEHSRSFARQLINSTF</sequence>
<dbReference type="InterPro" id="IPR029039">
    <property type="entry name" value="Flavoprotein-like_sf"/>
</dbReference>
<evidence type="ECO:0000313" key="3">
    <source>
        <dbReference type="Proteomes" id="UP001500339"/>
    </source>
</evidence>
<dbReference type="RefSeq" id="WP_343767097.1">
    <property type="nucleotide sequence ID" value="NZ_BAAACF010000001.1"/>
</dbReference>
<dbReference type="Gene3D" id="3.40.50.360">
    <property type="match status" value="1"/>
</dbReference>
<feature type="domain" description="NADPH-dependent FMN reductase-like" evidence="1">
    <location>
        <begin position="1"/>
        <end position="133"/>
    </location>
</feature>
<dbReference type="Pfam" id="PF03358">
    <property type="entry name" value="FMN_red"/>
    <property type="match status" value="1"/>
</dbReference>
<dbReference type="PANTHER" id="PTHR43741:SF4">
    <property type="entry name" value="FMN-DEPENDENT NADH:QUINONE OXIDOREDUCTASE"/>
    <property type="match status" value="1"/>
</dbReference>
<dbReference type="InterPro" id="IPR005025">
    <property type="entry name" value="FMN_Rdtase-like_dom"/>
</dbReference>
<gene>
    <name evidence="2" type="ORF">GCM10008905_08870</name>
</gene>
<dbReference type="InterPro" id="IPR050104">
    <property type="entry name" value="FMN-dep_NADH:Q_OxRdtase_AzoR1"/>
</dbReference>
<keyword evidence="3" id="KW-1185">Reference proteome</keyword>
<comment type="caution">
    <text evidence="2">The sequence shown here is derived from an EMBL/GenBank/DDBJ whole genome shotgun (WGS) entry which is preliminary data.</text>
</comment>